<name>A0A396IUC8_MEDTR</name>
<evidence type="ECO:0000313" key="2">
    <source>
        <dbReference type="Proteomes" id="UP000265566"/>
    </source>
</evidence>
<reference evidence="2" key="1">
    <citation type="journal article" date="2018" name="Nat. Plants">
        <title>Whole-genome landscape of Medicago truncatula symbiotic genes.</title>
        <authorList>
            <person name="Pecrix Y."/>
            <person name="Staton S.E."/>
            <person name="Sallet E."/>
            <person name="Lelandais-Briere C."/>
            <person name="Moreau S."/>
            <person name="Carrere S."/>
            <person name="Blein T."/>
            <person name="Jardinaud M.F."/>
            <person name="Latrasse D."/>
            <person name="Zouine M."/>
            <person name="Zahm M."/>
            <person name="Kreplak J."/>
            <person name="Mayjonade B."/>
            <person name="Satge C."/>
            <person name="Perez M."/>
            <person name="Cauet S."/>
            <person name="Marande W."/>
            <person name="Chantry-Darmon C."/>
            <person name="Lopez-Roques C."/>
            <person name="Bouchez O."/>
            <person name="Berard A."/>
            <person name="Debelle F."/>
            <person name="Munos S."/>
            <person name="Bendahmane A."/>
            <person name="Berges H."/>
            <person name="Niebel A."/>
            <person name="Buitink J."/>
            <person name="Frugier F."/>
            <person name="Benhamed M."/>
            <person name="Crespi M."/>
            <person name="Gouzy J."/>
            <person name="Gamas P."/>
        </authorList>
    </citation>
    <scope>NUCLEOTIDE SEQUENCE [LARGE SCALE GENOMIC DNA]</scope>
    <source>
        <strain evidence="2">cv. Jemalong A17</strain>
    </source>
</reference>
<accession>A0A396IUC8</accession>
<evidence type="ECO:0000313" key="1">
    <source>
        <dbReference type="EMBL" id="RHN69152.1"/>
    </source>
</evidence>
<sequence>MNLIHAHLTLSSQKIQFCIPDNDRSNNLHSIIQENCINLF</sequence>
<proteinExistence type="predicted"/>
<dbReference type="Gramene" id="rna17584">
    <property type="protein sequence ID" value="RHN69152.1"/>
    <property type="gene ID" value="gene17584"/>
</dbReference>
<protein>
    <submittedName>
        <fullName evidence="1">Uncharacterized protein</fullName>
    </submittedName>
</protein>
<gene>
    <name evidence="1" type="ORF">MtrunA17_Chr3g0121621</name>
</gene>
<organism evidence="1 2">
    <name type="scientific">Medicago truncatula</name>
    <name type="common">Barrel medic</name>
    <name type="synonym">Medicago tribuloides</name>
    <dbReference type="NCBI Taxonomy" id="3880"/>
    <lineage>
        <taxon>Eukaryota</taxon>
        <taxon>Viridiplantae</taxon>
        <taxon>Streptophyta</taxon>
        <taxon>Embryophyta</taxon>
        <taxon>Tracheophyta</taxon>
        <taxon>Spermatophyta</taxon>
        <taxon>Magnoliopsida</taxon>
        <taxon>eudicotyledons</taxon>
        <taxon>Gunneridae</taxon>
        <taxon>Pentapetalae</taxon>
        <taxon>rosids</taxon>
        <taxon>fabids</taxon>
        <taxon>Fabales</taxon>
        <taxon>Fabaceae</taxon>
        <taxon>Papilionoideae</taxon>
        <taxon>50 kb inversion clade</taxon>
        <taxon>NPAAA clade</taxon>
        <taxon>Hologalegina</taxon>
        <taxon>IRL clade</taxon>
        <taxon>Trifolieae</taxon>
        <taxon>Medicago</taxon>
    </lineage>
</organism>
<dbReference type="EMBL" id="PSQE01000003">
    <property type="protein sequence ID" value="RHN69152.1"/>
    <property type="molecule type" value="Genomic_DNA"/>
</dbReference>
<comment type="caution">
    <text evidence="1">The sequence shown here is derived from an EMBL/GenBank/DDBJ whole genome shotgun (WGS) entry which is preliminary data.</text>
</comment>
<dbReference type="Proteomes" id="UP000265566">
    <property type="component" value="Chromosome 3"/>
</dbReference>
<dbReference type="AlphaFoldDB" id="A0A396IUC8"/>